<evidence type="ECO:0000313" key="2">
    <source>
        <dbReference type="EMBL" id="MBR0576881.1"/>
    </source>
</evidence>
<dbReference type="EMBL" id="JAGSCS010000016">
    <property type="protein sequence ID" value="MBR0576881.1"/>
    <property type="molecule type" value="Genomic_DNA"/>
</dbReference>
<comment type="caution">
    <text evidence="2">The sequence shown here is derived from an EMBL/GenBank/DDBJ whole genome shotgun (WGS) entry which is preliminary data.</text>
</comment>
<organism evidence="2 3">
    <name type="scientific">Proteiniclasticum sediminis</name>
    <dbReference type="NCBI Taxonomy" id="2804028"/>
    <lineage>
        <taxon>Bacteria</taxon>
        <taxon>Bacillati</taxon>
        <taxon>Bacillota</taxon>
        <taxon>Clostridia</taxon>
        <taxon>Eubacteriales</taxon>
        <taxon>Clostridiaceae</taxon>
        <taxon>Proteiniclasticum</taxon>
    </lineage>
</organism>
<feature type="transmembrane region" description="Helical" evidence="1">
    <location>
        <begin position="12"/>
        <end position="32"/>
    </location>
</feature>
<evidence type="ECO:0000256" key="1">
    <source>
        <dbReference type="SAM" id="Phobius"/>
    </source>
</evidence>
<keyword evidence="1" id="KW-1133">Transmembrane helix</keyword>
<dbReference type="Proteomes" id="UP000675379">
    <property type="component" value="Unassembled WGS sequence"/>
</dbReference>
<name>A0A941HQY3_9CLOT</name>
<evidence type="ECO:0000313" key="3">
    <source>
        <dbReference type="Proteomes" id="UP000675379"/>
    </source>
</evidence>
<feature type="transmembrane region" description="Helical" evidence="1">
    <location>
        <begin position="75"/>
        <end position="94"/>
    </location>
</feature>
<feature type="transmembrane region" description="Helical" evidence="1">
    <location>
        <begin position="44"/>
        <end position="63"/>
    </location>
</feature>
<dbReference type="AlphaFoldDB" id="A0A941HQY3"/>
<protein>
    <submittedName>
        <fullName evidence="2">Uncharacterized protein</fullName>
    </submittedName>
</protein>
<accession>A0A941HQY3</accession>
<keyword evidence="1" id="KW-0812">Transmembrane</keyword>
<reference evidence="2" key="1">
    <citation type="submission" date="2021-04" db="EMBL/GenBank/DDBJ databases">
        <title>Proteiniclasticum sedimins sp. nov., an obligate anaerobic bacterium isolated from anaerobic sludge.</title>
        <authorList>
            <person name="Liu J."/>
        </authorList>
    </citation>
    <scope>NUCLEOTIDE SEQUENCE</scope>
    <source>
        <strain evidence="2">BAD-10</strain>
    </source>
</reference>
<proteinExistence type="predicted"/>
<keyword evidence="1" id="KW-0472">Membrane</keyword>
<keyword evidence="3" id="KW-1185">Reference proteome</keyword>
<dbReference type="RefSeq" id="WP_211802300.1">
    <property type="nucleotide sequence ID" value="NZ_JAGSCS010000016.1"/>
</dbReference>
<sequence>MGEDKGEKLLGTLSWMSLFATLCVVVLTVLQMNGIIRIPGFGEYLWLELMIFMGLVLWGWRFAVNSRRYPDYRKYSMAAFLFAAVQLIFLLSAVY</sequence>
<gene>
    <name evidence="2" type="ORF">KCG48_11200</name>
</gene>